<organism evidence="5 6">
    <name type="scientific">Streptomyces hainanensis</name>
    <dbReference type="NCBI Taxonomy" id="402648"/>
    <lineage>
        <taxon>Bacteria</taxon>
        <taxon>Bacillati</taxon>
        <taxon>Actinomycetota</taxon>
        <taxon>Actinomycetes</taxon>
        <taxon>Kitasatosporales</taxon>
        <taxon>Streptomycetaceae</taxon>
        <taxon>Streptomyces</taxon>
    </lineage>
</organism>
<dbReference type="Gene3D" id="1.10.10.10">
    <property type="entry name" value="Winged helix-like DNA-binding domain superfamily/Winged helix DNA-binding domain"/>
    <property type="match status" value="1"/>
</dbReference>
<dbReference type="PROSITE" id="PS51000">
    <property type="entry name" value="HTH_DEOR_2"/>
    <property type="match status" value="1"/>
</dbReference>
<dbReference type="InterPro" id="IPR001034">
    <property type="entry name" value="DeoR_HTH"/>
</dbReference>
<sequence length="325" mass="35403">MSENQAGRLLRLLSLLQTPREWPGGELAERLGVTRRTVRRDVERLRDLGYPVRATRGVVGGYRLAAGSAMPPLLLDDEEAVAIAVGLRTAADAAVAGIEESSLRALAKLEQVLPARLRRRVAALGLATVPLWPGGGDGAVDPEALAVLAGAAAGRERLRFGYRAADGRESRRLVEPYRLVAAWRRWYLLAFDVERDDWRVFRVDRIAAPAPTGVRVAPREPPDGDAAAFVTRRLASLRPRFEVEATLRLPAAEAARRLGAGLPEPRPIDAESCELRGEVDESVEWLAARLVTLGCEFTVRRPPELVDQLRGVGERALRATRGSGG</sequence>
<dbReference type="InterPro" id="IPR051534">
    <property type="entry name" value="CBASS_pafABC_assoc_protein"/>
</dbReference>
<evidence type="ECO:0000256" key="1">
    <source>
        <dbReference type="ARBA" id="ARBA00023015"/>
    </source>
</evidence>
<evidence type="ECO:0000256" key="3">
    <source>
        <dbReference type="ARBA" id="ARBA00023163"/>
    </source>
</evidence>
<feature type="domain" description="HTH deoR-type" evidence="4">
    <location>
        <begin position="5"/>
        <end position="60"/>
    </location>
</feature>
<proteinExistence type="predicted"/>
<dbReference type="Pfam" id="PF08279">
    <property type="entry name" value="HTH_11"/>
    <property type="match status" value="1"/>
</dbReference>
<evidence type="ECO:0000259" key="4">
    <source>
        <dbReference type="PROSITE" id="PS51000"/>
    </source>
</evidence>
<protein>
    <submittedName>
        <fullName evidence="5">WYL domain-containing protein</fullName>
    </submittedName>
</protein>
<dbReference type="PIRSF" id="PIRSF016838">
    <property type="entry name" value="PafC"/>
    <property type="match status" value="1"/>
</dbReference>
<dbReference type="InterPro" id="IPR013196">
    <property type="entry name" value="HTH_11"/>
</dbReference>
<dbReference type="InterPro" id="IPR028349">
    <property type="entry name" value="PafC-like"/>
</dbReference>
<evidence type="ECO:0000313" key="6">
    <source>
        <dbReference type="Proteomes" id="UP000295345"/>
    </source>
</evidence>
<comment type="caution">
    <text evidence="5">The sequence shown here is derived from an EMBL/GenBank/DDBJ whole genome shotgun (WGS) entry which is preliminary data.</text>
</comment>
<dbReference type="InterPro" id="IPR036390">
    <property type="entry name" value="WH_DNA-bd_sf"/>
</dbReference>
<dbReference type="PROSITE" id="PS52050">
    <property type="entry name" value="WYL"/>
    <property type="match status" value="1"/>
</dbReference>
<dbReference type="PROSITE" id="PS00894">
    <property type="entry name" value="HTH_DEOR_1"/>
    <property type="match status" value="1"/>
</dbReference>
<dbReference type="SUPFAM" id="SSF46785">
    <property type="entry name" value="Winged helix' DNA-binding domain"/>
    <property type="match status" value="1"/>
</dbReference>
<keyword evidence="3" id="KW-0804">Transcription</keyword>
<dbReference type="RefSeq" id="WP_132820571.1">
    <property type="nucleotide sequence ID" value="NZ_SMKI01000336.1"/>
</dbReference>
<dbReference type="Proteomes" id="UP000295345">
    <property type="component" value="Unassembled WGS sequence"/>
</dbReference>
<keyword evidence="1" id="KW-0805">Transcription regulation</keyword>
<dbReference type="PANTHER" id="PTHR34580:SF3">
    <property type="entry name" value="PROTEIN PAFB"/>
    <property type="match status" value="1"/>
</dbReference>
<evidence type="ECO:0000313" key="5">
    <source>
        <dbReference type="EMBL" id="TDC69504.1"/>
    </source>
</evidence>
<dbReference type="EMBL" id="SMKI01000336">
    <property type="protein sequence ID" value="TDC69504.1"/>
    <property type="molecule type" value="Genomic_DNA"/>
</dbReference>
<keyword evidence="6" id="KW-1185">Reference proteome</keyword>
<accession>A0A4R4T2Q0</accession>
<reference evidence="5 6" key="1">
    <citation type="submission" date="2019-03" db="EMBL/GenBank/DDBJ databases">
        <title>Draft genome sequences of novel Actinobacteria.</title>
        <authorList>
            <person name="Sahin N."/>
            <person name="Ay H."/>
            <person name="Saygin H."/>
        </authorList>
    </citation>
    <scope>NUCLEOTIDE SEQUENCE [LARGE SCALE GENOMIC DNA]</scope>
    <source>
        <strain evidence="5 6">DSM 41900</strain>
    </source>
</reference>
<dbReference type="InterPro" id="IPR026881">
    <property type="entry name" value="WYL_dom"/>
</dbReference>
<dbReference type="AlphaFoldDB" id="A0A4R4T2Q0"/>
<evidence type="ECO:0000256" key="2">
    <source>
        <dbReference type="ARBA" id="ARBA00023125"/>
    </source>
</evidence>
<dbReference type="OrthoDB" id="8555652at2"/>
<dbReference type="InterPro" id="IPR018356">
    <property type="entry name" value="Tscrpt_reg_HTH_DeoR_CS"/>
</dbReference>
<dbReference type="GO" id="GO:0003677">
    <property type="term" value="F:DNA binding"/>
    <property type="evidence" value="ECO:0007669"/>
    <property type="project" value="UniProtKB-KW"/>
</dbReference>
<gene>
    <name evidence="5" type="ORF">E1283_25910</name>
</gene>
<dbReference type="GO" id="GO:0003700">
    <property type="term" value="F:DNA-binding transcription factor activity"/>
    <property type="evidence" value="ECO:0007669"/>
    <property type="project" value="InterPro"/>
</dbReference>
<dbReference type="Pfam" id="PF13280">
    <property type="entry name" value="WYL"/>
    <property type="match status" value="1"/>
</dbReference>
<dbReference type="InterPro" id="IPR036388">
    <property type="entry name" value="WH-like_DNA-bd_sf"/>
</dbReference>
<name>A0A4R4T2Q0_9ACTN</name>
<keyword evidence="2" id="KW-0238">DNA-binding</keyword>
<dbReference type="PANTHER" id="PTHR34580">
    <property type="match status" value="1"/>
</dbReference>